<protein>
    <submittedName>
        <fullName evidence="8">RDD domain containing protein</fullName>
    </submittedName>
</protein>
<comment type="subcellular location">
    <subcellularLocation>
        <location evidence="1">Cell membrane</location>
        <topology evidence="1">Multi-pass membrane protein</topology>
    </subcellularLocation>
</comment>
<feature type="transmembrane region" description="Helical" evidence="6">
    <location>
        <begin position="155"/>
        <end position="173"/>
    </location>
</feature>
<dbReference type="eggNOG" id="COG1714">
    <property type="taxonomic scope" value="Bacteria"/>
</dbReference>
<evidence type="ECO:0000256" key="2">
    <source>
        <dbReference type="ARBA" id="ARBA00022475"/>
    </source>
</evidence>
<keyword evidence="3 6" id="KW-0812">Transmembrane</keyword>
<name>E4T0D4_PALPW</name>
<dbReference type="STRING" id="694427.Palpr_0131"/>
<dbReference type="GO" id="GO:0005886">
    <property type="term" value="C:plasma membrane"/>
    <property type="evidence" value="ECO:0007669"/>
    <property type="project" value="UniProtKB-SubCell"/>
</dbReference>
<evidence type="ECO:0000256" key="4">
    <source>
        <dbReference type="ARBA" id="ARBA00022989"/>
    </source>
</evidence>
<dbReference type="OrthoDB" id="9793824at2"/>
<dbReference type="RefSeq" id="WP_013443662.1">
    <property type="nucleotide sequence ID" value="NC_014734.1"/>
</dbReference>
<evidence type="ECO:0000313" key="9">
    <source>
        <dbReference type="Proteomes" id="UP000008718"/>
    </source>
</evidence>
<evidence type="ECO:0000313" key="8">
    <source>
        <dbReference type="EMBL" id="ADQ78293.1"/>
    </source>
</evidence>
<dbReference type="Proteomes" id="UP000008718">
    <property type="component" value="Chromosome"/>
</dbReference>
<dbReference type="KEGG" id="ppn:Palpr_0131"/>
<keyword evidence="9" id="KW-1185">Reference proteome</keyword>
<dbReference type="PANTHER" id="PTHR36115">
    <property type="entry name" value="PROLINE-RICH ANTIGEN HOMOLOG-RELATED"/>
    <property type="match status" value="1"/>
</dbReference>
<dbReference type="Pfam" id="PF06271">
    <property type="entry name" value="RDD"/>
    <property type="match status" value="1"/>
</dbReference>
<sequence length="209" mass="23261">MKNELLPKRFSGLNGDVYAGFGPRLAAKILDIIIMLPIVGLMMYVNGLSKSAYFYAVVPSLLVYVIYEVVLVKIYGGTPGKLIMGIKIIQKNGDDIDWRAACYRYSVEFFLAILGVYVMILTLNMIDDATYTSLGFLKRNQLLGSINPIPNKVESWLSGLWTLSGLIVLVSNARKRSTHDFIAGTVVVKAVMLDKIREIISQTDTEEVE</sequence>
<reference key="1">
    <citation type="submission" date="2010-11" db="EMBL/GenBank/DDBJ databases">
        <title>The complete genome of Paludibacter propionicigenes DSM 17365.</title>
        <authorList>
            <consortium name="US DOE Joint Genome Institute (JGI-PGF)"/>
            <person name="Lucas S."/>
            <person name="Copeland A."/>
            <person name="Lapidus A."/>
            <person name="Bruce D."/>
            <person name="Goodwin L."/>
            <person name="Pitluck S."/>
            <person name="Kyrpides N."/>
            <person name="Mavromatis K."/>
            <person name="Ivanova N."/>
            <person name="Munk A.C."/>
            <person name="Brettin T."/>
            <person name="Detter J.C."/>
            <person name="Han C."/>
            <person name="Tapia R."/>
            <person name="Land M."/>
            <person name="Hauser L."/>
            <person name="Markowitz V."/>
            <person name="Cheng J.-F."/>
            <person name="Hugenholtz P."/>
            <person name="Woyke T."/>
            <person name="Wu D."/>
            <person name="Gronow S."/>
            <person name="Wellnitz S."/>
            <person name="Brambilla E."/>
            <person name="Klenk H.-P."/>
            <person name="Eisen J.A."/>
        </authorList>
    </citation>
    <scope>NUCLEOTIDE SEQUENCE</scope>
    <source>
        <strain>WB4</strain>
    </source>
</reference>
<gene>
    <name evidence="8" type="ordered locus">Palpr_0131</name>
</gene>
<keyword evidence="2" id="KW-1003">Cell membrane</keyword>
<keyword evidence="5 6" id="KW-0472">Membrane</keyword>
<dbReference type="InterPro" id="IPR010432">
    <property type="entry name" value="RDD"/>
</dbReference>
<dbReference type="InterPro" id="IPR051791">
    <property type="entry name" value="Pra-immunoreactive"/>
</dbReference>
<accession>E4T0D4</accession>
<evidence type="ECO:0000256" key="5">
    <source>
        <dbReference type="ARBA" id="ARBA00023136"/>
    </source>
</evidence>
<evidence type="ECO:0000256" key="3">
    <source>
        <dbReference type="ARBA" id="ARBA00022692"/>
    </source>
</evidence>
<evidence type="ECO:0000259" key="7">
    <source>
        <dbReference type="Pfam" id="PF06271"/>
    </source>
</evidence>
<dbReference type="HOGENOM" id="CLU_123306_0_0_10"/>
<keyword evidence="4 6" id="KW-1133">Transmembrane helix</keyword>
<proteinExistence type="predicted"/>
<feature type="transmembrane region" description="Helical" evidence="6">
    <location>
        <begin position="52"/>
        <end position="75"/>
    </location>
</feature>
<dbReference type="EMBL" id="CP002345">
    <property type="protein sequence ID" value="ADQ78293.1"/>
    <property type="molecule type" value="Genomic_DNA"/>
</dbReference>
<feature type="transmembrane region" description="Helical" evidence="6">
    <location>
        <begin position="109"/>
        <end position="126"/>
    </location>
</feature>
<organism evidence="8 9">
    <name type="scientific">Paludibacter propionicigenes (strain DSM 17365 / JCM 13257 / WB4)</name>
    <dbReference type="NCBI Taxonomy" id="694427"/>
    <lineage>
        <taxon>Bacteria</taxon>
        <taxon>Pseudomonadati</taxon>
        <taxon>Bacteroidota</taxon>
        <taxon>Bacteroidia</taxon>
        <taxon>Bacteroidales</taxon>
        <taxon>Paludibacteraceae</taxon>
        <taxon>Paludibacter</taxon>
    </lineage>
</organism>
<evidence type="ECO:0000256" key="1">
    <source>
        <dbReference type="ARBA" id="ARBA00004651"/>
    </source>
</evidence>
<reference evidence="8 9" key="2">
    <citation type="journal article" date="2011" name="Stand. Genomic Sci.">
        <title>Complete genome sequence of Paludibacter propionicigenes type strain (WB4).</title>
        <authorList>
            <person name="Gronow S."/>
            <person name="Munk C."/>
            <person name="Lapidus A."/>
            <person name="Nolan M."/>
            <person name="Lucas S."/>
            <person name="Hammon N."/>
            <person name="Deshpande S."/>
            <person name="Cheng J.F."/>
            <person name="Tapia R."/>
            <person name="Han C."/>
            <person name="Goodwin L."/>
            <person name="Pitluck S."/>
            <person name="Liolios K."/>
            <person name="Ivanova N."/>
            <person name="Mavromatis K."/>
            <person name="Mikhailova N."/>
            <person name="Pati A."/>
            <person name="Chen A."/>
            <person name="Palaniappan K."/>
            <person name="Land M."/>
            <person name="Hauser L."/>
            <person name="Chang Y.J."/>
            <person name="Jeffries C.D."/>
            <person name="Brambilla E."/>
            <person name="Rohde M."/>
            <person name="Goker M."/>
            <person name="Detter J.C."/>
            <person name="Woyke T."/>
            <person name="Bristow J."/>
            <person name="Eisen J.A."/>
            <person name="Markowitz V."/>
            <person name="Hugenholtz P."/>
            <person name="Kyrpides N.C."/>
            <person name="Klenk H.P."/>
        </authorList>
    </citation>
    <scope>NUCLEOTIDE SEQUENCE [LARGE SCALE GENOMIC DNA]</scope>
    <source>
        <strain evidence="9">DSM 17365 / JCM 13257 / WB4</strain>
    </source>
</reference>
<evidence type="ECO:0000256" key="6">
    <source>
        <dbReference type="SAM" id="Phobius"/>
    </source>
</evidence>
<feature type="transmembrane region" description="Helical" evidence="6">
    <location>
        <begin position="29"/>
        <end position="46"/>
    </location>
</feature>
<dbReference type="PANTHER" id="PTHR36115:SF9">
    <property type="entry name" value="LMO1584 PROTEIN"/>
    <property type="match status" value="1"/>
</dbReference>
<feature type="domain" description="RDD" evidence="7">
    <location>
        <begin position="18"/>
        <end position="184"/>
    </location>
</feature>
<dbReference type="AlphaFoldDB" id="E4T0D4"/>